<dbReference type="Proteomes" id="UP000664701">
    <property type="component" value="Chromosome"/>
</dbReference>
<evidence type="ECO:0000313" key="2">
    <source>
        <dbReference type="Proteomes" id="UP000664701"/>
    </source>
</evidence>
<gene>
    <name evidence="1" type="ORF">DOK78_002380</name>
</gene>
<proteinExistence type="predicted"/>
<evidence type="ECO:0000313" key="1">
    <source>
        <dbReference type="EMBL" id="WYJ77742.1"/>
    </source>
</evidence>
<evidence type="ECO:0008006" key="3">
    <source>
        <dbReference type="Google" id="ProtNLM"/>
    </source>
</evidence>
<reference evidence="1 2" key="1">
    <citation type="submission" date="2021-03" db="EMBL/GenBank/DDBJ databases">
        <authorList>
            <person name="Gilmore M.S."/>
            <person name="Schwartzman J."/>
            <person name="Van Tyne D."/>
            <person name="Martin M."/>
            <person name="Earl A.M."/>
            <person name="Manson A.L."/>
            <person name="Straub T."/>
            <person name="Salamzade R."/>
            <person name="Saavedra J."/>
            <person name="Lebreton F."/>
            <person name="Prichula J."/>
            <person name="Schaufler K."/>
            <person name="Gaca A."/>
            <person name="Sgardioli B."/>
            <person name="Wagenaar J."/>
            <person name="Strong T."/>
        </authorList>
    </citation>
    <scope>NUCLEOTIDE SEQUENCE [LARGE SCALE GENOMIC DNA]</scope>
    <source>
        <strain evidence="1 2">DIV2402</strain>
    </source>
</reference>
<protein>
    <recommendedName>
        <fullName evidence="3">DUF5659 domain-containing protein</fullName>
    </recommendedName>
</protein>
<reference evidence="1 2" key="2">
    <citation type="submission" date="2024-03" db="EMBL/GenBank/DDBJ databases">
        <title>The Genome Sequence of Enterococcus sp. DIV2402.</title>
        <authorList>
            <consortium name="The Broad Institute Genomics Platform"/>
            <consortium name="The Broad Institute Microbial Omics Core"/>
            <consortium name="The Broad Institute Genomic Center for Infectious Diseases"/>
            <person name="Earl A."/>
            <person name="Manson A."/>
            <person name="Gilmore M."/>
            <person name="Schwartman J."/>
            <person name="Shea T."/>
            <person name="Abouelleil A."/>
            <person name="Cao P."/>
            <person name="Chapman S."/>
            <person name="Cusick C."/>
            <person name="Young S."/>
            <person name="Neafsey D."/>
            <person name="Nusbaum C."/>
            <person name="Birren B."/>
        </authorList>
    </citation>
    <scope>NUCLEOTIDE SEQUENCE [LARGE SCALE GENOMIC DNA]</scope>
    <source>
        <strain evidence="1 2">DIV2402</strain>
    </source>
</reference>
<organism evidence="1 2">
    <name type="scientific">Candidatus Enterococcus lowellii</name>
    <dbReference type="NCBI Taxonomy" id="2230877"/>
    <lineage>
        <taxon>Bacteria</taxon>
        <taxon>Bacillati</taxon>
        <taxon>Bacillota</taxon>
        <taxon>Bacilli</taxon>
        <taxon>Lactobacillales</taxon>
        <taxon>Enterococcaceae</taxon>
        <taxon>Enterococcus</taxon>
    </lineage>
</organism>
<dbReference type="EMBL" id="CP147251">
    <property type="protein sequence ID" value="WYJ77742.1"/>
    <property type="molecule type" value="Genomic_DNA"/>
</dbReference>
<keyword evidence="2" id="KW-1185">Reference proteome</keyword>
<accession>A0ABZ2SQD7</accession>
<sequence length="58" mass="7022">MTKFFYCYNKNLSRYIKNKGIRYVLHGTNKNSGNDYVLYERTHELSSAIDEWQKLQNK</sequence>
<dbReference type="RefSeq" id="WP_207940152.1">
    <property type="nucleotide sequence ID" value="NZ_CP147251.1"/>
</dbReference>
<name>A0ABZ2SQD7_9ENTE</name>